<dbReference type="Proteomes" id="UP000588586">
    <property type="component" value="Unassembled WGS sequence"/>
</dbReference>
<name>A0A849H6I7_9MICO</name>
<dbReference type="InterPro" id="IPR029033">
    <property type="entry name" value="His_PPase_superfam"/>
</dbReference>
<dbReference type="SUPFAM" id="SSF53254">
    <property type="entry name" value="Phosphoglycerate mutase-like"/>
    <property type="match status" value="1"/>
</dbReference>
<feature type="active site" description="Tele-phosphohistidine intermediate" evidence="3">
    <location>
        <position position="27"/>
    </location>
</feature>
<dbReference type="SMART" id="SM00855">
    <property type="entry name" value="PGAM"/>
    <property type="match status" value="1"/>
</dbReference>
<gene>
    <name evidence="5" type="ORF">HJG52_05405</name>
</gene>
<dbReference type="Pfam" id="PF00300">
    <property type="entry name" value="His_Phos_1"/>
    <property type="match status" value="1"/>
</dbReference>
<evidence type="ECO:0000256" key="3">
    <source>
        <dbReference type="PIRSR" id="PIRSR613078-1"/>
    </source>
</evidence>
<protein>
    <submittedName>
        <fullName evidence="5">Histidine phosphatase family protein</fullName>
    </submittedName>
</protein>
<evidence type="ECO:0000256" key="4">
    <source>
        <dbReference type="PIRSR" id="PIRSR613078-2"/>
    </source>
</evidence>
<feature type="active site" description="Proton donor/acceptor" evidence="3">
    <location>
        <position position="101"/>
    </location>
</feature>
<dbReference type="InterPro" id="IPR001345">
    <property type="entry name" value="PG/BPGM_mutase_AS"/>
</dbReference>
<dbReference type="InterPro" id="IPR050275">
    <property type="entry name" value="PGM_Phosphatase"/>
</dbReference>
<organism evidence="5 6">
    <name type="scientific">Knoellia koreensis</name>
    <dbReference type="NCBI Taxonomy" id="2730921"/>
    <lineage>
        <taxon>Bacteria</taxon>
        <taxon>Bacillati</taxon>
        <taxon>Actinomycetota</taxon>
        <taxon>Actinomycetes</taxon>
        <taxon>Micrococcales</taxon>
        <taxon>Intrasporangiaceae</taxon>
        <taxon>Knoellia</taxon>
    </lineage>
</organism>
<dbReference type="Gene3D" id="3.40.50.1240">
    <property type="entry name" value="Phosphoglycerate mutase-like"/>
    <property type="match status" value="1"/>
</dbReference>
<dbReference type="EMBL" id="JABEPQ010000001">
    <property type="protein sequence ID" value="NNM45440.1"/>
    <property type="molecule type" value="Genomic_DNA"/>
</dbReference>
<dbReference type="InterPro" id="IPR013078">
    <property type="entry name" value="His_Pase_superF_clade-1"/>
</dbReference>
<accession>A0A849H6I7</accession>
<reference evidence="5 6" key="1">
    <citation type="submission" date="2020-04" db="EMBL/GenBank/DDBJ databases">
        <title>Knoellia sp. isolate from air conditioner.</title>
        <authorList>
            <person name="Chea S."/>
            <person name="Kim D.-U."/>
        </authorList>
    </citation>
    <scope>NUCLEOTIDE SEQUENCE [LARGE SCALE GENOMIC DNA]</scope>
    <source>
        <strain evidence="5 6">DB2414S</strain>
    </source>
</reference>
<evidence type="ECO:0000256" key="1">
    <source>
        <dbReference type="ARBA" id="ARBA00023152"/>
    </source>
</evidence>
<feature type="binding site" evidence="4">
    <location>
        <begin position="26"/>
        <end position="33"/>
    </location>
    <ligand>
        <name>substrate</name>
    </ligand>
</feature>
<comment type="caution">
    <text evidence="5">The sequence shown here is derived from an EMBL/GenBank/DDBJ whole genome shotgun (WGS) entry which is preliminary data.</text>
</comment>
<evidence type="ECO:0000313" key="6">
    <source>
        <dbReference type="Proteomes" id="UP000588586"/>
    </source>
</evidence>
<feature type="binding site" evidence="4">
    <location>
        <position position="76"/>
    </location>
    <ligand>
        <name>substrate</name>
    </ligand>
</feature>
<proteinExistence type="predicted"/>
<dbReference type="PANTHER" id="PTHR48100">
    <property type="entry name" value="BROAD-SPECIFICITY PHOSPHATASE YOR283W-RELATED"/>
    <property type="match status" value="1"/>
</dbReference>
<dbReference type="PANTHER" id="PTHR48100:SF1">
    <property type="entry name" value="HISTIDINE PHOSPHATASE FAMILY PROTEIN-RELATED"/>
    <property type="match status" value="1"/>
</dbReference>
<keyword evidence="6" id="KW-1185">Reference proteome</keyword>
<keyword evidence="2" id="KW-0413">Isomerase</keyword>
<dbReference type="PROSITE" id="PS00175">
    <property type="entry name" value="PG_MUTASE"/>
    <property type="match status" value="1"/>
</dbReference>
<dbReference type="CDD" id="cd07067">
    <property type="entry name" value="HP_PGM_like"/>
    <property type="match status" value="1"/>
</dbReference>
<dbReference type="RefSeq" id="WP_171242460.1">
    <property type="nucleotide sequence ID" value="NZ_JABEPQ010000001.1"/>
</dbReference>
<evidence type="ECO:0000256" key="2">
    <source>
        <dbReference type="ARBA" id="ARBA00023235"/>
    </source>
</evidence>
<sequence length="219" mass="23271">MSGESDVAVQSAPAARPSGPRVVIVRHGETEHNAGGVWQGQLDTPLSERGLEQARAAGVALAAYRPSRVIASDLARAAVTAREIAAAAGVDDVELDERWREIHVGQWQGLNTTQVRERYAAELAQMDEEDIARGVDGETLKAVGVRAGEALREVLDSIGEDECVVIVAHGVSSRAALAELFGLDPLAATKTLATMGNCHWAELVRGRLGWQIGAWNAHA</sequence>
<evidence type="ECO:0000313" key="5">
    <source>
        <dbReference type="EMBL" id="NNM45440.1"/>
    </source>
</evidence>
<dbReference type="GO" id="GO:0005737">
    <property type="term" value="C:cytoplasm"/>
    <property type="evidence" value="ECO:0007669"/>
    <property type="project" value="TreeGrafter"/>
</dbReference>
<keyword evidence="1" id="KW-0324">Glycolysis</keyword>
<dbReference type="AlphaFoldDB" id="A0A849H6I7"/>
<dbReference type="GO" id="GO:0016791">
    <property type="term" value="F:phosphatase activity"/>
    <property type="evidence" value="ECO:0007669"/>
    <property type="project" value="TreeGrafter"/>
</dbReference>